<keyword evidence="2 5" id="KW-0812">Transmembrane</keyword>
<gene>
    <name evidence="7" type="ORF">GWI33_000194</name>
</gene>
<feature type="domain" description="Major facilitator superfamily (MFS) profile" evidence="6">
    <location>
        <begin position="1"/>
        <end position="448"/>
    </location>
</feature>
<feature type="transmembrane region" description="Helical" evidence="5">
    <location>
        <begin position="193"/>
        <end position="212"/>
    </location>
</feature>
<feature type="transmembrane region" description="Helical" evidence="5">
    <location>
        <begin position="424"/>
        <end position="443"/>
    </location>
</feature>
<dbReference type="SUPFAM" id="SSF103473">
    <property type="entry name" value="MFS general substrate transporter"/>
    <property type="match status" value="1"/>
</dbReference>
<feature type="transmembrane region" description="Helical" evidence="5">
    <location>
        <begin position="43"/>
        <end position="68"/>
    </location>
</feature>
<feature type="transmembrane region" description="Helical" evidence="5">
    <location>
        <begin position="354"/>
        <end position="375"/>
    </location>
</feature>
<comment type="caution">
    <text evidence="7">The sequence shown here is derived from an EMBL/GenBank/DDBJ whole genome shotgun (WGS) entry which is preliminary data.</text>
</comment>
<feature type="transmembrane region" description="Helical" evidence="5">
    <location>
        <begin position="329"/>
        <end position="348"/>
    </location>
</feature>
<dbReference type="InterPro" id="IPR005829">
    <property type="entry name" value="Sugar_transporter_CS"/>
</dbReference>
<evidence type="ECO:0000256" key="1">
    <source>
        <dbReference type="ARBA" id="ARBA00004141"/>
    </source>
</evidence>
<dbReference type="Pfam" id="PF07690">
    <property type="entry name" value="MFS_1"/>
    <property type="match status" value="1"/>
</dbReference>
<keyword evidence="4 5" id="KW-0472">Membrane</keyword>
<evidence type="ECO:0000256" key="5">
    <source>
        <dbReference type="SAM" id="Phobius"/>
    </source>
</evidence>
<protein>
    <recommendedName>
        <fullName evidence="6">Major facilitator superfamily (MFS) profile domain-containing protein</fullName>
    </recommendedName>
</protein>
<evidence type="ECO:0000256" key="2">
    <source>
        <dbReference type="ARBA" id="ARBA00022692"/>
    </source>
</evidence>
<proteinExistence type="predicted"/>
<dbReference type="PANTHER" id="PTHR11662:SF280">
    <property type="entry name" value="FI21844P1-RELATED"/>
    <property type="match status" value="1"/>
</dbReference>
<dbReference type="InterPro" id="IPR036259">
    <property type="entry name" value="MFS_trans_sf"/>
</dbReference>
<sequence>MTKDQNSYSYSAVNKHENNHEGKQFQEEITESAPTIGIRHLQVLIYFLLCITAFGFRVSLSVGIVAMTDPSTTNNPDIPTYPEWKNKNVILSAFFWGYIIPQVFAVQSILSALIPETAARYGSRGVMISRALQGFTQGFIYPSLTHLLSQWAPTEERSRLGTIVYAAAPFGTVIAILVTGLISSSWYGWPLVFYLYGALGLLWCVMMIILGYDSPAEHPKITKAEKLYIEKSLGHTDEKPNHPTPWKSIFTSIPLWALFATQLGFNYCFWTMLTQIPMYMNFVMNFNIKQNSVLSSLPYLTLWLLSFAFGFLSDALVNKNVISRTKSRKIFNSIGLLVPAGALIMLGYTKSDEYKQAVVLLVISVGFTSACYSGWTVNHMDLSPNHAGTLMGITNGFSQVTGAIAPLVVQLLVTNERDPLQWRFIFLITAGFNIITGIIFDVFGSAKVQPWNSPEEDEEKGH</sequence>
<dbReference type="AlphaFoldDB" id="A0A834IX53"/>
<keyword evidence="3 5" id="KW-1133">Transmembrane helix</keyword>
<comment type="subcellular location">
    <subcellularLocation>
        <location evidence="1">Membrane</location>
        <topology evidence="1">Multi-pass membrane protein</topology>
    </subcellularLocation>
</comment>
<dbReference type="Gene3D" id="1.20.1250.20">
    <property type="entry name" value="MFS general substrate transporter like domains"/>
    <property type="match status" value="2"/>
</dbReference>
<evidence type="ECO:0000256" key="4">
    <source>
        <dbReference type="ARBA" id="ARBA00023136"/>
    </source>
</evidence>
<dbReference type="OrthoDB" id="2985014at2759"/>
<dbReference type="GO" id="GO:0022857">
    <property type="term" value="F:transmembrane transporter activity"/>
    <property type="evidence" value="ECO:0007669"/>
    <property type="project" value="InterPro"/>
</dbReference>
<dbReference type="PROSITE" id="PS00217">
    <property type="entry name" value="SUGAR_TRANSPORT_2"/>
    <property type="match status" value="1"/>
</dbReference>
<keyword evidence="8" id="KW-1185">Reference proteome</keyword>
<dbReference type="PROSITE" id="PS50850">
    <property type="entry name" value="MFS"/>
    <property type="match status" value="1"/>
</dbReference>
<dbReference type="PANTHER" id="PTHR11662">
    <property type="entry name" value="SOLUTE CARRIER FAMILY 17"/>
    <property type="match status" value="1"/>
</dbReference>
<feature type="transmembrane region" description="Helical" evidence="5">
    <location>
        <begin position="88"/>
        <end position="114"/>
    </location>
</feature>
<dbReference type="InterPro" id="IPR011701">
    <property type="entry name" value="MFS"/>
</dbReference>
<evidence type="ECO:0000313" key="8">
    <source>
        <dbReference type="Proteomes" id="UP000625711"/>
    </source>
</evidence>
<evidence type="ECO:0000259" key="6">
    <source>
        <dbReference type="PROSITE" id="PS50850"/>
    </source>
</evidence>
<evidence type="ECO:0000256" key="3">
    <source>
        <dbReference type="ARBA" id="ARBA00022989"/>
    </source>
</evidence>
<feature type="transmembrane region" description="Helical" evidence="5">
    <location>
        <begin position="296"/>
        <end position="317"/>
    </location>
</feature>
<dbReference type="FunFam" id="1.20.1250.20:FF:000532">
    <property type="entry name" value="SLC (SoLute Carrier) homolog"/>
    <property type="match status" value="1"/>
</dbReference>
<dbReference type="GO" id="GO:0006820">
    <property type="term" value="P:monoatomic anion transport"/>
    <property type="evidence" value="ECO:0007669"/>
    <property type="project" value="TreeGrafter"/>
</dbReference>
<name>A0A834IX53_RHYFE</name>
<accession>A0A834IX53</accession>
<dbReference type="InterPro" id="IPR020846">
    <property type="entry name" value="MFS_dom"/>
</dbReference>
<dbReference type="EMBL" id="JAACXV010000002">
    <property type="protein sequence ID" value="KAF7287841.1"/>
    <property type="molecule type" value="Genomic_DNA"/>
</dbReference>
<feature type="transmembrane region" description="Helical" evidence="5">
    <location>
        <begin position="163"/>
        <end position="187"/>
    </location>
</feature>
<dbReference type="GO" id="GO:0016020">
    <property type="term" value="C:membrane"/>
    <property type="evidence" value="ECO:0007669"/>
    <property type="project" value="UniProtKB-SubCell"/>
</dbReference>
<reference evidence="7" key="1">
    <citation type="submission" date="2020-08" db="EMBL/GenBank/DDBJ databases">
        <title>Genome sequencing and assembly of the red palm weevil Rhynchophorus ferrugineus.</title>
        <authorList>
            <person name="Dias G.B."/>
            <person name="Bergman C.M."/>
            <person name="Manee M."/>
        </authorList>
    </citation>
    <scope>NUCLEOTIDE SEQUENCE</scope>
    <source>
        <strain evidence="7">AA-2017</strain>
        <tissue evidence="7">Whole larva</tissue>
    </source>
</reference>
<dbReference type="InterPro" id="IPR050382">
    <property type="entry name" value="MFS_Na/Anion_cotransporter"/>
</dbReference>
<organism evidence="7 8">
    <name type="scientific">Rhynchophorus ferrugineus</name>
    <name type="common">Red palm weevil</name>
    <name type="synonym">Curculio ferrugineus</name>
    <dbReference type="NCBI Taxonomy" id="354439"/>
    <lineage>
        <taxon>Eukaryota</taxon>
        <taxon>Metazoa</taxon>
        <taxon>Ecdysozoa</taxon>
        <taxon>Arthropoda</taxon>
        <taxon>Hexapoda</taxon>
        <taxon>Insecta</taxon>
        <taxon>Pterygota</taxon>
        <taxon>Neoptera</taxon>
        <taxon>Endopterygota</taxon>
        <taxon>Coleoptera</taxon>
        <taxon>Polyphaga</taxon>
        <taxon>Cucujiformia</taxon>
        <taxon>Curculionidae</taxon>
        <taxon>Dryophthorinae</taxon>
        <taxon>Rhynchophorus</taxon>
    </lineage>
</organism>
<feature type="transmembrane region" description="Helical" evidence="5">
    <location>
        <begin position="387"/>
        <end position="412"/>
    </location>
</feature>
<feature type="transmembrane region" description="Helical" evidence="5">
    <location>
        <begin position="255"/>
        <end position="276"/>
    </location>
</feature>
<dbReference type="CDD" id="cd17318">
    <property type="entry name" value="MFS_SLC17"/>
    <property type="match status" value="1"/>
</dbReference>
<evidence type="ECO:0000313" key="7">
    <source>
        <dbReference type="EMBL" id="KAF7287841.1"/>
    </source>
</evidence>
<dbReference type="Proteomes" id="UP000625711">
    <property type="component" value="Unassembled WGS sequence"/>
</dbReference>